<feature type="domain" description="MsrB" evidence="10">
    <location>
        <begin position="244"/>
        <end position="366"/>
    </location>
</feature>
<comment type="catalytic activity">
    <reaction evidence="5 7">
        <text>L-methionyl-[protein] + [thioredoxin]-disulfide + H2O = L-methionyl-(R)-S-oxide-[protein] + [thioredoxin]-dithiol</text>
        <dbReference type="Rhea" id="RHEA:24164"/>
        <dbReference type="Rhea" id="RHEA-COMP:10698"/>
        <dbReference type="Rhea" id="RHEA-COMP:10700"/>
        <dbReference type="Rhea" id="RHEA-COMP:12313"/>
        <dbReference type="Rhea" id="RHEA-COMP:12314"/>
        <dbReference type="ChEBI" id="CHEBI:15377"/>
        <dbReference type="ChEBI" id="CHEBI:16044"/>
        <dbReference type="ChEBI" id="CHEBI:29950"/>
        <dbReference type="ChEBI" id="CHEBI:45764"/>
        <dbReference type="ChEBI" id="CHEBI:50058"/>
        <dbReference type="EC" id="1.8.4.12"/>
    </reaction>
</comment>
<comment type="similarity">
    <text evidence="8">Belongs to the MsrA Met sulfoxide reductase family.</text>
</comment>
<dbReference type="GO" id="GO:0033744">
    <property type="term" value="F:L-methionine:thioredoxin-disulfide S-oxidoreductase activity"/>
    <property type="evidence" value="ECO:0007669"/>
    <property type="project" value="RHEA"/>
</dbReference>
<dbReference type="AlphaFoldDB" id="I2Q4K4"/>
<feature type="region of interest" description="Disordered" evidence="9">
    <location>
        <begin position="216"/>
        <end position="244"/>
    </location>
</feature>
<dbReference type="Gene3D" id="3.30.1060.10">
    <property type="entry name" value="Peptide methionine sulphoxide reductase MsrA"/>
    <property type="match status" value="1"/>
</dbReference>
<organism evidence="11">
    <name type="scientific">Desulfovibrio sp. U5L</name>
    <dbReference type="NCBI Taxonomy" id="596152"/>
    <lineage>
        <taxon>Bacteria</taxon>
        <taxon>Pseudomonadati</taxon>
        <taxon>Thermodesulfobacteriota</taxon>
        <taxon>Desulfovibrionia</taxon>
        <taxon>Desulfovibrionales</taxon>
        <taxon>Desulfovibrionaceae</taxon>
        <taxon>Desulfovibrio</taxon>
    </lineage>
</organism>
<dbReference type="NCBIfam" id="TIGR00357">
    <property type="entry name" value="peptide-methionine (R)-S-oxide reductase MsrB"/>
    <property type="match status" value="1"/>
</dbReference>
<proteinExistence type="inferred from homology"/>
<comment type="function">
    <text evidence="3 8">Has an important function as a repair enzyme for proteins that have been inactivated by oxidation. Catalyzes the reversible oxidation-reduction of methionine sulfoxide in proteins to methionine.</text>
</comment>
<dbReference type="OrthoDB" id="4174719at2"/>
<feature type="active site" description="Nucleophile" evidence="7">
    <location>
        <position position="355"/>
    </location>
</feature>
<dbReference type="HAMAP" id="MF_01400">
    <property type="entry name" value="MsrB"/>
    <property type="match status" value="1"/>
</dbReference>
<dbReference type="GO" id="GO:0033743">
    <property type="term" value="F:peptide-methionine (R)-S-oxide reductase activity"/>
    <property type="evidence" value="ECO:0007669"/>
    <property type="project" value="UniProtKB-UniRule"/>
</dbReference>
<evidence type="ECO:0000313" key="11">
    <source>
        <dbReference type="EMBL" id="EIG54710.1"/>
    </source>
</evidence>
<dbReference type="PROSITE" id="PS51257">
    <property type="entry name" value="PROKAR_LIPOPROTEIN"/>
    <property type="match status" value="1"/>
</dbReference>
<feature type="active site" evidence="8">
    <location>
        <position position="48"/>
    </location>
</feature>
<dbReference type="PANTHER" id="PTHR43774:SF1">
    <property type="entry name" value="PEPTIDE METHIONINE SULFOXIDE REDUCTASE MSRA 2"/>
    <property type="match status" value="1"/>
</dbReference>
<dbReference type="EC" id="1.8.4.11" evidence="8"/>
<dbReference type="HOGENOM" id="CLU_031040_0_1_7"/>
<dbReference type="EC" id="1.8.4.12" evidence="7"/>
<evidence type="ECO:0000256" key="2">
    <source>
        <dbReference type="ARBA" id="ARBA00023268"/>
    </source>
</evidence>
<evidence type="ECO:0000256" key="9">
    <source>
        <dbReference type="SAM" id="MobiDB-lite"/>
    </source>
</evidence>
<dbReference type="GO" id="GO:0008113">
    <property type="term" value="F:peptide-methionine (S)-S-oxide reductase activity"/>
    <property type="evidence" value="ECO:0007669"/>
    <property type="project" value="UniProtKB-UniRule"/>
</dbReference>
<dbReference type="eggNOG" id="COG0225">
    <property type="taxonomic scope" value="Bacteria"/>
</dbReference>
<comment type="similarity">
    <text evidence="7">Belongs to the MsrB Met sulfoxide reductase family.</text>
</comment>
<name>I2Q4K4_9BACT</name>
<keyword evidence="1 7" id="KW-0560">Oxidoreductase</keyword>
<dbReference type="PROSITE" id="PS51790">
    <property type="entry name" value="MSRB"/>
    <property type="match status" value="1"/>
</dbReference>
<dbReference type="SUPFAM" id="SSF55068">
    <property type="entry name" value="Peptide methionine sulfoxide reductase"/>
    <property type="match status" value="1"/>
</dbReference>
<dbReference type="InterPro" id="IPR036509">
    <property type="entry name" value="Met_Sox_Rdtase_MsrA_sf"/>
</dbReference>
<dbReference type="Pfam" id="PF01641">
    <property type="entry name" value="SelR"/>
    <property type="match status" value="1"/>
</dbReference>
<evidence type="ECO:0000256" key="4">
    <source>
        <dbReference type="ARBA" id="ARBA00047806"/>
    </source>
</evidence>
<evidence type="ECO:0000256" key="8">
    <source>
        <dbReference type="HAMAP-Rule" id="MF_01401"/>
    </source>
</evidence>
<dbReference type="InterPro" id="IPR002579">
    <property type="entry name" value="Met_Sox_Rdtase_MsrB_dom"/>
</dbReference>
<evidence type="ECO:0000256" key="7">
    <source>
        <dbReference type="HAMAP-Rule" id="MF_01400"/>
    </source>
</evidence>
<accession>I2Q4K4</accession>
<dbReference type="EMBL" id="JH600068">
    <property type="protein sequence ID" value="EIG54710.1"/>
    <property type="molecule type" value="Genomic_DNA"/>
</dbReference>
<comment type="catalytic activity">
    <reaction evidence="6 8">
        <text>[thioredoxin]-disulfide + L-methionine + H2O = L-methionine (S)-S-oxide + [thioredoxin]-dithiol</text>
        <dbReference type="Rhea" id="RHEA:19993"/>
        <dbReference type="Rhea" id="RHEA-COMP:10698"/>
        <dbReference type="Rhea" id="RHEA-COMP:10700"/>
        <dbReference type="ChEBI" id="CHEBI:15377"/>
        <dbReference type="ChEBI" id="CHEBI:29950"/>
        <dbReference type="ChEBI" id="CHEBI:50058"/>
        <dbReference type="ChEBI" id="CHEBI:57844"/>
        <dbReference type="ChEBI" id="CHEBI:58772"/>
        <dbReference type="EC" id="1.8.4.11"/>
    </reaction>
</comment>
<dbReference type="eggNOG" id="COG0229">
    <property type="taxonomic scope" value="Bacteria"/>
</dbReference>
<evidence type="ECO:0000256" key="5">
    <source>
        <dbReference type="ARBA" id="ARBA00048488"/>
    </source>
</evidence>
<gene>
    <name evidence="7" type="primary">msrB</name>
    <name evidence="8" type="synonym">msrA</name>
    <name evidence="11" type="ORF">DesU5LDRAFT_3075</name>
</gene>
<reference evidence="11" key="1">
    <citation type="submission" date="2011-11" db="EMBL/GenBank/DDBJ databases">
        <title>Improved High-Quality Draft sequence of Desulfovibrio sp. U5L.</title>
        <authorList>
            <consortium name="US DOE Joint Genome Institute"/>
            <person name="Lucas S."/>
            <person name="Han J."/>
            <person name="Lapidus A."/>
            <person name="Cheng J.-F."/>
            <person name="Goodwin L."/>
            <person name="Pitluck S."/>
            <person name="Peters L."/>
            <person name="Ovchinnikova G."/>
            <person name="Held B."/>
            <person name="Detter J.C."/>
            <person name="Han C."/>
            <person name="Tapia R."/>
            <person name="Land M."/>
            <person name="Hauser L."/>
            <person name="Kyrpides N."/>
            <person name="Ivanova N."/>
            <person name="Pagani I."/>
            <person name="Gabster J."/>
            <person name="Walker C."/>
            <person name="Stolyar S."/>
            <person name="Stahl D."/>
            <person name="Arkin A."/>
            <person name="Dehal P."/>
            <person name="Hazen T."/>
            <person name="Woyke T."/>
        </authorList>
    </citation>
    <scope>NUCLEOTIDE SEQUENCE [LARGE SCALE GENOMIC DNA]</scope>
    <source>
        <strain evidence="11">U5L</strain>
    </source>
</reference>
<dbReference type="STRING" id="596152.DesU5LDRAFT_3075"/>
<feature type="compositionally biased region" description="Pro residues" evidence="9">
    <location>
        <begin position="222"/>
        <end position="241"/>
    </location>
</feature>
<dbReference type="PANTHER" id="PTHR43774">
    <property type="entry name" value="PEPTIDE METHIONINE SULFOXIDE REDUCTASE"/>
    <property type="match status" value="1"/>
</dbReference>
<dbReference type="Gene3D" id="2.170.150.20">
    <property type="entry name" value="Peptide methionine sulfoxide reductase"/>
    <property type="match status" value="1"/>
</dbReference>
<dbReference type="InterPro" id="IPR011057">
    <property type="entry name" value="Mss4-like_sf"/>
</dbReference>
<comment type="catalytic activity">
    <reaction evidence="4 8">
        <text>L-methionyl-[protein] + [thioredoxin]-disulfide + H2O = L-methionyl-(S)-S-oxide-[protein] + [thioredoxin]-dithiol</text>
        <dbReference type="Rhea" id="RHEA:14217"/>
        <dbReference type="Rhea" id="RHEA-COMP:10698"/>
        <dbReference type="Rhea" id="RHEA-COMP:10700"/>
        <dbReference type="Rhea" id="RHEA-COMP:12313"/>
        <dbReference type="Rhea" id="RHEA-COMP:12315"/>
        <dbReference type="ChEBI" id="CHEBI:15377"/>
        <dbReference type="ChEBI" id="CHEBI:16044"/>
        <dbReference type="ChEBI" id="CHEBI:29950"/>
        <dbReference type="ChEBI" id="CHEBI:44120"/>
        <dbReference type="ChEBI" id="CHEBI:50058"/>
        <dbReference type="EC" id="1.8.4.11"/>
    </reaction>
</comment>
<dbReference type="NCBIfam" id="TIGR00401">
    <property type="entry name" value="msrA"/>
    <property type="match status" value="1"/>
</dbReference>
<evidence type="ECO:0000259" key="10">
    <source>
        <dbReference type="PROSITE" id="PS51790"/>
    </source>
</evidence>
<evidence type="ECO:0000256" key="1">
    <source>
        <dbReference type="ARBA" id="ARBA00023002"/>
    </source>
</evidence>
<dbReference type="Pfam" id="PF01625">
    <property type="entry name" value="PMSR"/>
    <property type="match status" value="1"/>
</dbReference>
<comment type="caution">
    <text evidence="7">Lacks conserved residue(s) required for the propagation of feature annotation.</text>
</comment>
<keyword evidence="2" id="KW-0511">Multifunctional enzyme</keyword>
<sequence length="382" mass="42706">MRSTLAYWLLLILTGGCAWLVPVRAFAVTAEDLKSRPGEEVATFAGGCFWCTEADFEKVPGVTRAISGFSGGKEVNPTYEENSAGKTGHQEAVQVFFDPKKVSYADLVEYFWRHIDPTDAGGQFVDRGRQYRSVIFCHGDEQCRIAEASKKRLAASGVFGAKPIVTEIRPYESFYPAEDYHQDYAAKNPVRYRYYRWGSGRDQFLKKVWGDSPAAAAKIPDPATPKPSGPSPVPPPKPFAKPSPAELKKQLTPMQFEVTQREGTEPPYKNAYWDNKADGIYVDIVSGEPLFSSKDKYDSGTGWPSFTKPLEPGNIVEREDHHLFSQRTEIRSKYADSHLGHVFPDGPPPTGMRYCMNSAALRFVPKADLEKEGYGQYAKLFQ</sequence>
<dbReference type="SUPFAM" id="SSF51316">
    <property type="entry name" value="Mss4-like"/>
    <property type="match status" value="1"/>
</dbReference>
<dbReference type="HAMAP" id="MF_01401">
    <property type="entry name" value="MsrA"/>
    <property type="match status" value="1"/>
</dbReference>
<dbReference type="InterPro" id="IPR002569">
    <property type="entry name" value="Met_Sox_Rdtase_MsrA_dom"/>
</dbReference>
<evidence type="ECO:0000256" key="6">
    <source>
        <dbReference type="ARBA" id="ARBA00048782"/>
    </source>
</evidence>
<dbReference type="FunFam" id="2.170.150.20:FF:000003">
    <property type="entry name" value="Peptide methionine sulfoxide reductase MsrB"/>
    <property type="match status" value="1"/>
</dbReference>
<protein>
    <recommendedName>
        <fullName evidence="7 8">Multifunctional fusion protein</fullName>
    </recommendedName>
    <domain>
        <recommendedName>
            <fullName evidence="8">Peptide methionine sulfoxide reductase MsrA</fullName>
            <shortName evidence="8">Protein-methionine-S-oxide reductase</shortName>
            <ecNumber evidence="8">1.8.4.11</ecNumber>
        </recommendedName>
        <alternativeName>
            <fullName evidence="8">Peptide-methionine (S)-S-oxide reductase</fullName>
            <shortName evidence="8">Peptide Met(O) reductase</shortName>
        </alternativeName>
    </domain>
    <domain>
        <recommendedName>
            <fullName evidence="7">Peptide methionine sulfoxide reductase MsrB</fullName>
            <ecNumber evidence="7">1.8.4.12</ecNumber>
        </recommendedName>
        <alternativeName>
            <fullName evidence="7">Peptide-methionine (R)-S-oxide reductase</fullName>
        </alternativeName>
    </domain>
</protein>
<evidence type="ECO:0000256" key="3">
    <source>
        <dbReference type="ARBA" id="ARBA00024679"/>
    </source>
</evidence>